<evidence type="ECO:0000313" key="3">
    <source>
        <dbReference type="Proteomes" id="UP000222106"/>
    </source>
</evidence>
<keyword evidence="2" id="KW-0503">Monooxygenase</keyword>
<dbReference type="Pfam" id="PF00296">
    <property type="entry name" value="Bac_luciferase"/>
    <property type="match status" value="1"/>
</dbReference>
<dbReference type="GO" id="GO:0004497">
    <property type="term" value="F:monooxygenase activity"/>
    <property type="evidence" value="ECO:0007669"/>
    <property type="project" value="UniProtKB-KW"/>
</dbReference>
<dbReference type="GO" id="GO:0016705">
    <property type="term" value="F:oxidoreductase activity, acting on paired donors, with incorporation or reduction of molecular oxygen"/>
    <property type="evidence" value="ECO:0007669"/>
    <property type="project" value="InterPro"/>
</dbReference>
<dbReference type="InterPro" id="IPR011251">
    <property type="entry name" value="Luciferase-like_dom"/>
</dbReference>
<dbReference type="EMBL" id="PDJI01000004">
    <property type="protein sequence ID" value="PFG39329.1"/>
    <property type="molecule type" value="Genomic_DNA"/>
</dbReference>
<evidence type="ECO:0000313" key="2">
    <source>
        <dbReference type="EMBL" id="PFG39329.1"/>
    </source>
</evidence>
<keyword evidence="3" id="KW-1185">Reference proteome</keyword>
<gene>
    <name evidence="2" type="ORF">ATJ97_1832</name>
</gene>
<dbReference type="InterPro" id="IPR036661">
    <property type="entry name" value="Luciferase-like_sf"/>
</dbReference>
<dbReference type="Proteomes" id="UP000222106">
    <property type="component" value="Unassembled WGS sequence"/>
</dbReference>
<evidence type="ECO:0000259" key="1">
    <source>
        <dbReference type="Pfam" id="PF00296"/>
    </source>
</evidence>
<reference evidence="2 3" key="1">
    <citation type="submission" date="2017-10" db="EMBL/GenBank/DDBJ databases">
        <title>Sequencing the genomes of 1000 actinobacteria strains.</title>
        <authorList>
            <person name="Klenk H.-P."/>
        </authorList>
    </citation>
    <scope>NUCLEOTIDE SEQUENCE [LARGE SCALE GENOMIC DNA]</scope>
    <source>
        <strain evidence="2 3">DSM 21838</strain>
    </source>
</reference>
<dbReference type="Gene3D" id="3.20.20.30">
    <property type="entry name" value="Luciferase-like domain"/>
    <property type="match status" value="2"/>
</dbReference>
<keyword evidence="2" id="KW-0560">Oxidoreductase</keyword>
<proteinExistence type="predicted"/>
<dbReference type="SUPFAM" id="SSF51679">
    <property type="entry name" value="Bacterial luciferase-like"/>
    <property type="match status" value="1"/>
</dbReference>
<sequence length="264" mass="27274">MTIEPGRLGYGITGDLDLDIVRRLAPEVERAGLRTLWVNQPAHGDALAVMAAAAEVTSTLRIASGVLPVDRLPADEIVRRVSDLDLPADRLVLGVGASAPPSPITTVREAVATLTDRLGAPVVVGALGPRMRRLAARESAGLLLNWLTPSAAGRAATEKDRDVAGTGADPEVALYVRCALGGVAHAVVRREAERYAGIPSYAANFARFGFAPLDAAVLAAAGGELRAGLAPYTSVVDETVVRAVTASGRLGEHVALLAALEGAE</sequence>
<comment type="caution">
    <text evidence="2">The sequence shown here is derived from an EMBL/GenBank/DDBJ whole genome shotgun (WGS) entry which is preliminary data.</text>
</comment>
<organism evidence="2 3">
    <name type="scientific">Georgenia soli</name>
    <dbReference type="NCBI Taxonomy" id="638953"/>
    <lineage>
        <taxon>Bacteria</taxon>
        <taxon>Bacillati</taxon>
        <taxon>Actinomycetota</taxon>
        <taxon>Actinomycetes</taxon>
        <taxon>Micrococcales</taxon>
        <taxon>Bogoriellaceae</taxon>
        <taxon>Georgenia</taxon>
    </lineage>
</organism>
<feature type="domain" description="Luciferase-like" evidence="1">
    <location>
        <begin position="17"/>
        <end position="105"/>
    </location>
</feature>
<dbReference type="RefSeq" id="WP_245862308.1">
    <property type="nucleotide sequence ID" value="NZ_PDJI01000004.1"/>
</dbReference>
<name>A0A2A9EM92_9MICO</name>
<protein>
    <submittedName>
        <fullName evidence="2">Luciferase-like monooxygenase</fullName>
    </submittedName>
</protein>
<dbReference type="AlphaFoldDB" id="A0A2A9EM92"/>
<accession>A0A2A9EM92</accession>